<feature type="region of interest" description="Disordered" evidence="1">
    <location>
        <begin position="2612"/>
        <end position="2679"/>
    </location>
</feature>
<feature type="region of interest" description="Disordered" evidence="1">
    <location>
        <begin position="1621"/>
        <end position="1642"/>
    </location>
</feature>
<feature type="compositionally biased region" description="Low complexity" evidence="1">
    <location>
        <begin position="381"/>
        <end position="413"/>
    </location>
</feature>
<feature type="compositionally biased region" description="Polar residues" evidence="1">
    <location>
        <begin position="2555"/>
        <end position="2564"/>
    </location>
</feature>
<feature type="compositionally biased region" description="Polar residues" evidence="1">
    <location>
        <begin position="321"/>
        <end position="339"/>
    </location>
</feature>
<name>A0A3Q3A326_KRYMA</name>
<feature type="region of interest" description="Disordered" evidence="1">
    <location>
        <begin position="2266"/>
        <end position="2437"/>
    </location>
</feature>
<feature type="region of interest" description="Disordered" evidence="1">
    <location>
        <begin position="315"/>
        <end position="466"/>
    </location>
</feature>
<accession>A0A3Q3A326</accession>
<feature type="region of interest" description="Disordered" evidence="1">
    <location>
        <begin position="2742"/>
        <end position="2811"/>
    </location>
</feature>
<feature type="compositionally biased region" description="Polar residues" evidence="1">
    <location>
        <begin position="3290"/>
        <end position="3309"/>
    </location>
</feature>
<feature type="compositionally biased region" description="Low complexity" evidence="1">
    <location>
        <begin position="2323"/>
        <end position="2332"/>
    </location>
</feature>
<feature type="compositionally biased region" description="Polar residues" evidence="1">
    <location>
        <begin position="437"/>
        <end position="463"/>
    </location>
</feature>
<reference evidence="2" key="1">
    <citation type="submission" date="2025-08" db="UniProtKB">
        <authorList>
            <consortium name="Ensembl"/>
        </authorList>
    </citation>
    <scope>IDENTIFICATION</scope>
</reference>
<feature type="compositionally biased region" description="Basic and acidic residues" evidence="1">
    <location>
        <begin position="2860"/>
        <end position="2881"/>
    </location>
</feature>
<feature type="region of interest" description="Disordered" evidence="1">
    <location>
        <begin position="2852"/>
        <end position="3024"/>
    </location>
</feature>
<feature type="region of interest" description="Disordered" evidence="1">
    <location>
        <begin position="2495"/>
        <end position="2592"/>
    </location>
</feature>
<feature type="region of interest" description="Disordered" evidence="1">
    <location>
        <begin position="2173"/>
        <end position="2205"/>
    </location>
</feature>
<feature type="compositionally biased region" description="Pro residues" evidence="1">
    <location>
        <begin position="2355"/>
        <end position="2372"/>
    </location>
</feature>
<feature type="compositionally biased region" description="Basic and acidic residues" evidence="1">
    <location>
        <begin position="3085"/>
        <end position="3110"/>
    </location>
</feature>
<feature type="compositionally biased region" description="Low complexity" evidence="1">
    <location>
        <begin position="2966"/>
        <end position="3014"/>
    </location>
</feature>
<feature type="compositionally biased region" description="Basic and acidic residues" evidence="1">
    <location>
        <begin position="2637"/>
        <end position="2665"/>
    </location>
</feature>
<keyword evidence="3" id="KW-1185">Reference proteome</keyword>
<dbReference type="OMA" id="VFPANDQ"/>
<feature type="compositionally biased region" description="Acidic residues" evidence="1">
    <location>
        <begin position="3261"/>
        <end position="3270"/>
    </location>
</feature>
<organism evidence="2 3">
    <name type="scientific">Kryptolebias marmoratus</name>
    <name type="common">Mangrove killifish</name>
    <name type="synonym">Rivulus marmoratus</name>
    <dbReference type="NCBI Taxonomy" id="37003"/>
    <lineage>
        <taxon>Eukaryota</taxon>
        <taxon>Metazoa</taxon>
        <taxon>Chordata</taxon>
        <taxon>Craniata</taxon>
        <taxon>Vertebrata</taxon>
        <taxon>Euteleostomi</taxon>
        <taxon>Actinopterygii</taxon>
        <taxon>Neopterygii</taxon>
        <taxon>Teleostei</taxon>
        <taxon>Neoteleostei</taxon>
        <taxon>Acanthomorphata</taxon>
        <taxon>Ovalentaria</taxon>
        <taxon>Atherinomorphae</taxon>
        <taxon>Cyprinodontiformes</taxon>
        <taxon>Rivulidae</taxon>
        <taxon>Kryptolebias</taxon>
    </lineage>
</organism>
<feature type="compositionally biased region" description="Low complexity" evidence="1">
    <location>
        <begin position="346"/>
        <end position="358"/>
    </location>
</feature>
<feature type="compositionally biased region" description="Basic and acidic residues" evidence="1">
    <location>
        <begin position="3335"/>
        <end position="3355"/>
    </location>
</feature>
<feature type="compositionally biased region" description="Pro residues" evidence="1">
    <location>
        <begin position="3397"/>
        <end position="3406"/>
    </location>
</feature>
<feature type="compositionally biased region" description="Polar residues" evidence="1">
    <location>
        <begin position="1506"/>
        <end position="1518"/>
    </location>
</feature>
<evidence type="ECO:0000313" key="2">
    <source>
        <dbReference type="Ensembl" id="ENSKMAP00000005229.1"/>
    </source>
</evidence>
<feature type="compositionally biased region" description="Polar residues" evidence="1">
    <location>
        <begin position="3061"/>
        <end position="3077"/>
    </location>
</feature>
<feature type="region of interest" description="Disordered" evidence="1">
    <location>
        <begin position="1908"/>
        <end position="1952"/>
    </location>
</feature>
<feature type="compositionally biased region" description="Basic and acidic residues" evidence="1">
    <location>
        <begin position="2620"/>
        <end position="2629"/>
    </location>
</feature>
<dbReference type="Proteomes" id="UP000264800">
    <property type="component" value="Unplaced"/>
</dbReference>
<feature type="compositionally biased region" description="Polar residues" evidence="1">
    <location>
        <begin position="1908"/>
        <end position="1920"/>
    </location>
</feature>
<feature type="compositionally biased region" description="Polar residues" evidence="1">
    <location>
        <begin position="2533"/>
        <end position="2546"/>
    </location>
</feature>
<feature type="compositionally biased region" description="Basic and acidic residues" evidence="1">
    <location>
        <begin position="2173"/>
        <end position="2183"/>
    </location>
</feature>
<dbReference type="GeneTree" id="ENSGT00740000117099"/>
<proteinExistence type="predicted"/>
<feature type="compositionally biased region" description="Low complexity" evidence="1">
    <location>
        <begin position="3310"/>
        <end position="3321"/>
    </location>
</feature>
<evidence type="ECO:0000256" key="1">
    <source>
        <dbReference type="SAM" id="MobiDB-lite"/>
    </source>
</evidence>
<dbReference type="STRING" id="37003.ENSKMAP00000005229"/>
<feature type="compositionally biased region" description="Low complexity" evidence="1">
    <location>
        <begin position="2373"/>
        <end position="2387"/>
    </location>
</feature>
<protein>
    <submittedName>
        <fullName evidence="2">Uncharacterized protein</fullName>
    </submittedName>
</protein>
<feature type="compositionally biased region" description="Polar residues" evidence="1">
    <location>
        <begin position="414"/>
        <end position="428"/>
    </location>
</feature>
<feature type="region of interest" description="Disordered" evidence="1">
    <location>
        <begin position="3037"/>
        <end position="3117"/>
    </location>
</feature>
<feature type="compositionally biased region" description="Polar residues" evidence="1">
    <location>
        <begin position="2294"/>
        <end position="2303"/>
    </location>
</feature>
<feature type="region of interest" description="Disordered" evidence="1">
    <location>
        <begin position="3237"/>
        <end position="3453"/>
    </location>
</feature>
<feature type="region of interest" description="Disordered" evidence="1">
    <location>
        <begin position="1499"/>
        <end position="1518"/>
    </location>
</feature>
<feature type="compositionally biased region" description="Polar residues" evidence="1">
    <location>
        <begin position="359"/>
        <end position="370"/>
    </location>
</feature>
<reference evidence="2" key="2">
    <citation type="submission" date="2025-09" db="UniProtKB">
        <authorList>
            <consortium name="Ensembl"/>
        </authorList>
    </citation>
    <scope>IDENTIFICATION</scope>
</reference>
<feature type="compositionally biased region" description="Basic and acidic residues" evidence="1">
    <location>
        <begin position="2495"/>
        <end position="2527"/>
    </location>
</feature>
<dbReference type="Ensembl" id="ENSKMAT00000005321.1">
    <property type="protein sequence ID" value="ENSKMAP00000005229.1"/>
    <property type="gene ID" value="ENSKMAG00000003973.1"/>
</dbReference>
<feature type="compositionally biased region" description="Polar residues" evidence="1">
    <location>
        <begin position="1621"/>
        <end position="1635"/>
    </location>
</feature>
<sequence>MEKSKTRLSRCQSLAECNAQGFSKADAANSYLQDENFDLKSATEFLKRLATKTSPVDLRRSALDLSRSAGIARDADEDMLFEDSEWYQQWLSLLDQGLWWPAEAGDCGYYVYTDGSYIYSLLTDKSGRHLYACATEENMQTLGNITENIAKILKQRETDKVTLCGFKIPINDDSKGFWAPDNQPNTLLQPDAPINLTSALKKGEKIMNMNLESFSQMFQESISSQAEQPVDFSVYKLKKINVESIQNTHTPQEELMEAADFSLRSLKGGHGGPYWKNQGLKDVLASSPTRYSRQIFHSKPCPIPEIRIAHVDDAHADQSRQKASSIPSRIIGKSTNTDASKPKPLPSTSVSSKLSETSNIMANTPSTSKLPGQVELRRRLPTLPTVSLTSTSPAPATDAATASLAKTSSTLPSISSQRPHLTRQSSQADKPRVLPQANRSIVTENRSPAVTQTCSQSQKQPQDSFKELKPQLHILNDTSDKYGEAYLYNKNQTSHFPPGTSQICHKVLDFSATVSKSKNDKPKEDTEASVKSTQRNEIVDCTKYKLKRFKEKKQVDSETSLDFTGDTVTAVDLTKETEEEEVEWPKSECASVSALQDMSQTKQCRVVDQQNQSTRSLSRPDVEISHLHSSVHTRQLPSFYSASKEAQTKQTNLHISDKVAADASVKLTPTSFVLPKSCNANTTSEKTSSRAVHVSSKVSNLDKGVKQTTKTESIQSVLTSSLPSPMMRKQVDIPQQSSPTGLSQQIHSNLKTPISTSVSCPSSEKAQQYQKISAPPNSIKASLDMSVKTTTQQMQQTIVPTNNSVCEAMSLTRRKPLASVEADQSLSRQESIDLTYKAVSPESKAGYIYSPTVKEVTCSVTATQEITFKPFTTSVEMDLNVSSSSKSVLTNTQQGLNNQLNCDSDSVMTQRQSWRSKNGALVQLPSQLSVTKQTHEPFASKEYTTTEVLDMSPKPCQANLGKIVPKDECASDQAIPLVNKPNAREAARRDSVGIALIVEQTHLESTNQMQFPNTTPVQNVEMAGTVTVPQHPLRSNMLMLCSRVSQSIDKAQSLSTAPANSVKYTLDMSTKASKPETVVHSSDPVSLVQTRRSSLAYSHEESVGVPLIVETHHPQEHPKRQQIRMVESQKPIQGFVQSRESSAPANSIRHSLDMSPNFKQKKPEMASFMLSSDVVPLVRHKAEVTRSCSAGVPLIVENSACQQKRQTMAGVNTTEPLHRQISTSHVNKVFSWSNTTFRDIQQQNKPIDFSAKDCLTTSTLSKNQTELKDGEPMNFTNIKVKKDISEKMPTKKQLDKKTSVGIVDLTVDLQNKTTSDHQNAKDFTSRVSVPSQHHLQQYTPANAVMEVKNESQSSQTQKSYMDYSSGKQATTQPRTHYIQAGTGLHPEPADSSLLNLVPTERRMEPLQHYAPKTIQDSAYQQVSSIHDKSYKPEQIFPSKPQLPIQHSDPQQYFQHSGVEMATSQPKTLKLQKQDTTGQHDLTRRPKILIKQATVDSCGSTEEFEEGSQSSVPSSTQHLFSGSQTVTATLSLNAKSGLNIQRADDRQITDSSLPPGIVQSVHSQSTSDAVYYAKGPLQLSKPANLSQHITAQHQHTPTSPSANMDSIQGASQVYAPLSQPTSMPAIQRSGQDQSFRSEPLVPLTSAGSSSVKGLISLFSGLNAQSEGANPPVPISHHAKIVSKSVDHSKGDIPPQMQAIRQDTFDPVIHIDKTKQSVISKAQTSFVSSSPSCTTTLVHGNIESIPVTPQSKVISSSDLSKDQSAAMQTELAPKVPLITEPRGWILNNESQQASPVDTSTSDLPLYSCKPTSLSQDCEQPQATINVCTVSNTAEKEWPIPETSPIKLPDNKLHKGSKTVDDSAEISQTLPEPASKAIVINEVTVSKSDTSQQPVSDETKLTISTQSINVSTGLGKVPSTSNEPQEKSRQPSSIYIGINSPDMPPFGIENEPSEPKPYVRLPHIFVSAASSPEEEPNELEMSECSKPDVTEVGAFEDVTPNAEKPLDQNEVLPDIIVAKADKSKDASAEESSIIKESTEISADDVKTCYPKTPLPTADQTHANVEDSQNILIEKSSATGATSPNTEVKSETNLPYQLKLQLTSTDINISTSDTAPIEVIKPLSELACQDENLTFVEKTPKCVESVEEPSVKDENKHLEAALPEMVQCPNSLTLKESAEEAQHLQDKPEEDATLPGPEPTPINPPTEEIAVPKEDGTAVQADPPKAEQTKEQAGKGIFSLFSDSTATATPQQTSSQTGLSILGGILPGSSTKDTSGTGLLSMFGGSNAPSSPEYKDTMPQSTPQEPQGKSLFSMFSGSSVQPPSGPRGPAAGAVRPRGPPPKEPPGKGLFSMFGASPLQQPPSPKGHPGAGPPPRGPSTGSSLFGGILSGSATHKDSPGLFSKFGSLGAQPQTGPRVRTPAPTVTPPRPSAPESSGKGLFSMFSGLNQETSEAQPAVCKPADSDGGFKVSSVFSLAGSSDSNKSKTGFGLFGMSFLEETKTEPDKNAPLKEDITSDQVKSTDTEVLVKEAEDDHTEAVTTVPSGPPSTLSVKEELQGEQVEQSCQDVQDSSKEGTTESSVQQPAPQIDMNEENTNQLNLSCNQNSSVMVETFIADTSDVSSSLPEKEAPKEVTETQSDILSENKDTEDVLEVEQKDEPQTDVLETKSTPDEGDVAVVSHPSEKNCTFQMSENVTDPIKMSSSTNINVEELKPVVEDGVINSELQEQTEDAVKVAVEEQTAAIDATMSLEETLNVSSEEQRSVTVDGKSSEKPLEDEEEKQPSATAAENSSKEGLEVSVKQQTAADDIEKLSNEPLKIAGEEQTVVTDMERLFEKETTVDSEKTTSLLTERDLKLSSDVIVTEPPEQKLEATTEPEHELERTHENEAVVAVALSSNEEKTPGSAAIAPAGPPPHQQLSQGMARPPGPPRPRMGAPRMGGPHMGSPRMAGPRMAGPRMSGPRQPGPQKVPEAAPFSGFMSMFSSSSAPSKSPTGGFFSSSPGSFFGSSPRQPQQQQQQQQKSSFFGLPSSIATESITSDIFGMFKSSEATKSEEPLQPDTKPGQDDPSLNVTKSGSTVTSNVESAPLTEDGQVKSTEDSPEKGLVKEAERKDKSEESSLIESAIKTVEDVENIKHSVEFGTEESLKDAPSSTPEAKGMFDMSSLTAPKFGFMSVATDGSASIGSLFSTTCPGTAAKAQHHQTDLLSGFKSLSAGIFQEDKLSGKQETSTAPSVFGLKLSSMFGSSDPPKAESSSHVVTSQPQPESPEPTEELDEPDSDKPSPGSGETEDADASDTEGPTETSKTGSCDTLAQTPQSGLPSLSGSLSESLDKPNLMTSFQLDKSEVSTADTRHTDLGTDQPKDLLTAEAAKSPLDSCHFDSSGNLSPVSSQLSSEPEDRHRPGSCPPSDPRPPLHSHLSEWNEDEEPEKEVTGPPEPGSNKDLKDSSFISPKPALDNKEQTKTCVFEDGPLPCSPSKVRWLKAYNKVRVKLLESQGQDGDPAKLLWVKPGGSTPFGIDSMPDLRKRRPIPLVSELVSLPISVTFTEPKLSIT</sequence>
<evidence type="ECO:0000313" key="3">
    <source>
        <dbReference type="Proteomes" id="UP000264800"/>
    </source>
</evidence>
<feature type="compositionally biased region" description="Low complexity" evidence="1">
    <location>
        <begin position="2926"/>
        <end position="2938"/>
    </location>
</feature>
<feature type="compositionally biased region" description="Polar residues" evidence="1">
    <location>
        <begin position="3372"/>
        <end position="3387"/>
    </location>
</feature>